<accession>A0ABW0GHK6</accession>
<comment type="caution">
    <text evidence="8">The sequence shown here is derived from an EMBL/GenBank/DDBJ whole genome shotgun (WGS) entry which is preliminary data.</text>
</comment>
<dbReference type="Proteomes" id="UP001596166">
    <property type="component" value="Unassembled WGS sequence"/>
</dbReference>
<dbReference type="SUPFAM" id="SSF50118">
    <property type="entry name" value="Cell growth inhibitor/plasmid maintenance toxic component"/>
    <property type="match status" value="1"/>
</dbReference>
<evidence type="ECO:0000256" key="5">
    <source>
        <dbReference type="ARBA" id="ARBA00023163"/>
    </source>
</evidence>
<dbReference type="InterPro" id="IPR002712">
    <property type="entry name" value="CcdB"/>
</dbReference>
<keyword evidence="3" id="KW-0678">Repressor</keyword>
<dbReference type="RefSeq" id="WP_377000438.1">
    <property type="nucleotide sequence ID" value="NZ_JBHSLC010000119.1"/>
</dbReference>
<evidence type="ECO:0000256" key="7">
    <source>
        <dbReference type="ARBA" id="ARBA00033135"/>
    </source>
</evidence>
<evidence type="ECO:0000256" key="3">
    <source>
        <dbReference type="ARBA" id="ARBA00022491"/>
    </source>
</evidence>
<evidence type="ECO:0000256" key="2">
    <source>
        <dbReference type="ARBA" id="ARBA00015075"/>
    </source>
</evidence>
<keyword evidence="4" id="KW-0805">Transcription regulation</keyword>
<comment type="similarity">
    <text evidence="1">Belongs to the CcdB toxin family.</text>
</comment>
<dbReference type="Gene3D" id="2.30.30.110">
    <property type="match status" value="1"/>
</dbReference>
<sequence length="105" mass="11644">MAQFDVHRTKGPNRVVTPYVVTVQSRRFDRFGRRVVIPLVDTTANPPIEPTLNPSFAIEDRTVVLHPLNTVSVPLDSLGPFVCSLESHGDRIIAAIDLLISRAWG</sequence>
<evidence type="ECO:0000313" key="9">
    <source>
        <dbReference type="Proteomes" id="UP001596166"/>
    </source>
</evidence>
<dbReference type="EMBL" id="JBHSLC010000119">
    <property type="protein sequence ID" value="MFC5360024.1"/>
    <property type="molecule type" value="Genomic_DNA"/>
</dbReference>
<name>A0ABW0GHK6_9PROT</name>
<dbReference type="Pfam" id="PF01845">
    <property type="entry name" value="CcdB"/>
    <property type="match status" value="1"/>
</dbReference>
<proteinExistence type="inferred from homology"/>
<evidence type="ECO:0000256" key="6">
    <source>
        <dbReference type="ARBA" id="ARBA00029628"/>
    </source>
</evidence>
<organism evidence="8 9">
    <name type="scientific">Azospirillum himalayense</name>
    <dbReference type="NCBI Taxonomy" id="654847"/>
    <lineage>
        <taxon>Bacteria</taxon>
        <taxon>Pseudomonadati</taxon>
        <taxon>Pseudomonadota</taxon>
        <taxon>Alphaproteobacteria</taxon>
        <taxon>Rhodospirillales</taxon>
        <taxon>Azospirillaceae</taxon>
        <taxon>Azospirillum</taxon>
    </lineage>
</organism>
<evidence type="ECO:0000313" key="8">
    <source>
        <dbReference type="EMBL" id="MFC5360024.1"/>
    </source>
</evidence>
<evidence type="ECO:0000256" key="4">
    <source>
        <dbReference type="ARBA" id="ARBA00023015"/>
    </source>
</evidence>
<evidence type="ECO:0000256" key="1">
    <source>
        <dbReference type="ARBA" id="ARBA00005230"/>
    </source>
</evidence>
<gene>
    <name evidence="8" type="ORF">ACFPMG_34020</name>
</gene>
<dbReference type="InterPro" id="IPR011067">
    <property type="entry name" value="Plasmid_toxin/cell-grow_inhib"/>
</dbReference>
<reference evidence="9" key="1">
    <citation type="journal article" date="2019" name="Int. J. Syst. Evol. Microbiol.">
        <title>The Global Catalogue of Microorganisms (GCM) 10K type strain sequencing project: providing services to taxonomists for standard genome sequencing and annotation.</title>
        <authorList>
            <consortium name="The Broad Institute Genomics Platform"/>
            <consortium name="The Broad Institute Genome Sequencing Center for Infectious Disease"/>
            <person name="Wu L."/>
            <person name="Ma J."/>
        </authorList>
    </citation>
    <scope>NUCLEOTIDE SEQUENCE [LARGE SCALE GENOMIC DNA]</scope>
    <source>
        <strain evidence="9">CCUG 58760</strain>
    </source>
</reference>
<protein>
    <recommendedName>
        <fullName evidence="2">Toxin CcdB</fullName>
    </recommendedName>
    <alternativeName>
        <fullName evidence="7">Cytotoxic protein CcdB</fullName>
    </alternativeName>
    <alternativeName>
        <fullName evidence="6">Protein LetD</fullName>
    </alternativeName>
</protein>
<keyword evidence="5" id="KW-0804">Transcription</keyword>
<keyword evidence="9" id="KW-1185">Reference proteome</keyword>